<protein>
    <recommendedName>
        <fullName evidence="1">Amidohydrolase-related domain-containing protein</fullName>
    </recommendedName>
</protein>
<organism evidence="2">
    <name type="scientific">uncultured Truepera sp</name>
    <dbReference type="NCBI Taxonomy" id="543023"/>
    <lineage>
        <taxon>Bacteria</taxon>
        <taxon>Thermotogati</taxon>
        <taxon>Deinococcota</taxon>
        <taxon>Deinococci</taxon>
        <taxon>Trueperales</taxon>
        <taxon>Trueperaceae</taxon>
        <taxon>Truepera</taxon>
        <taxon>environmental samples</taxon>
    </lineage>
</organism>
<proteinExistence type="predicted"/>
<dbReference type="InterPro" id="IPR032466">
    <property type="entry name" value="Metal_Hydrolase"/>
</dbReference>
<dbReference type="InterPro" id="IPR051781">
    <property type="entry name" value="Metallo-dep_Hydrolase"/>
</dbReference>
<dbReference type="InterPro" id="IPR006680">
    <property type="entry name" value="Amidohydro-rel"/>
</dbReference>
<dbReference type="EMBL" id="CADCWP010000032">
    <property type="protein sequence ID" value="CAA9559229.1"/>
    <property type="molecule type" value="Genomic_DNA"/>
</dbReference>
<dbReference type="PANTHER" id="PTHR43135:SF3">
    <property type="entry name" value="ALPHA-D-RIBOSE 1-METHYLPHOSPHONATE 5-TRIPHOSPHATE DIPHOSPHATASE"/>
    <property type="match status" value="1"/>
</dbReference>
<dbReference type="Gene3D" id="3.20.20.140">
    <property type="entry name" value="Metal-dependent hydrolases"/>
    <property type="match status" value="1"/>
</dbReference>
<dbReference type="SUPFAM" id="SSF51556">
    <property type="entry name" value="Metallo-dependent hydrolases"/>
    <property type="match status" value="1"/>
</dbReference>
<dbReference type="AlphaFoldDB" id="A0A6J4UV85"/>
<dbReference type="Pfam" id="PF01979">
    <property type="entry name" value="Amidohydro_1"/>
    <property type="match status" value="1"/>
</dbReference>
<feature type="domain" description="Amidohydrolase-related" evidence="1">
    <location>
        <begin position="13"/>
        <end position="195"/>
    </location>
</feature>
<name>A0A6J4UV85_9DEIN</name>
<dbReference type="GO" id="GO:0016787">
    <property type="term" value="F:hydrolase activity"/>
    <property type="evidence" value="ECO:0007669"/>
    <property type="project" value="InterPro"/>
</dbReference>
<sequence length="195" mass="20587">MIRFMTATLHNNILKFMVTGGVLTQGVRAGAEAFTEGELRAGIEEAHKADKLTAAHVQGLAGIKNASCAGIDTIEHGAFDTWDEEALDPLQSRWLVPTFAAPDGILSGTGTLPECIISNTEPVAAKHQENTAAAHQFSIRIVAGTDAGTPFNPHGNLPWELELLSRVGLSHLEVLRSATTVASEALNLTGQVGTL</sequence>
<evidence type="ECO:0000313" key="2">
    <source>
        <dbReference type="EMBL" id="CAA9559229.1"/>
    </source>
</evidence>
<dbReference type="PANTHER" id="PTHR43135">
    <property type="entry name" value="ALPHA-D-RIBOSE 1-METHYLPHOSPHONATE 5-TRIPHOSPHATE DIPHOSPHATASE"/>
    <property type="match status" value="1"/>
</dbReference>
<reference evidence="2" key="1">
    <citation type="submission" date="2020-02" db="EMBL/GenBank/DDBJ databases">
        <authorList>
            <person name="Meier V. D."/>
        </authorList>
    </citation>
    <scope>NUCLEOTIDE SEQUENCE</scope>
    <source>
        <strain evidence="2">AVDCRST_MAG86</strain>
    </source>
</reference>
<evidence type="ECO:0000259" key="1">
    <source>
        <dbReference type="Pfam" id="PF01979"/>
    </source>
</evidence>
<gene>
    <name evidence="2" type="ORF">AVDCRST_MAG86-468</name>
</gene>
<accession>A0A6J4UV85</accession>